<organism evidence="8 9">
    <name type="scientific">Alternaria dauci</name>
    <dbReference type="NCBI Taxonomy" id="48095"/>
    <lineage>
        <taxon>Eukaryota</taxon>
        <taxon>Fungi</taxon>
        <taxon>Dikarya</taxon>
        <taxon>Ascomycota</taxon>
        <taxon>Pezizomycotina</taxon>
        <taxon>Dothideomycetes</taxon>
        <taxon>Pleosporomycetidae</taxon>
        <taxon>Pleosporales</taxon>
        <taxon>Pleosporineae</taxon>
        <taxon>Pleosporaceae</taxon>
        <taxon>Alternaria</taxon>
        <taxon>Alternaria sect. Porri</taxon>
    </lineage>
</organism>
<dbReference type="PANTHER" id="PTHR30618">
    <property type="entry name" value="NCS1 FAMILY PURINE/PYRIMIDINE TRANSPORTER"/>
    <property type="match status" value="1"/>
</dbReference>
<feature type="transmembrane region" description="Helical" evidence="6">
    <location>
        <begin position="732"/>
        <end position="753"/>
    </location>
</feature>
<feature type="transmembrane region" description="Helical" evidence="6">
    <location>
        <begin position="163"/>
        <end position="185"/>
    </location>
</feature>
<dbReference type="SUPFAM" id="SSF56801">
    <property type="entry name" value="Acetyl-CoA synthetase-like"/>
    <property type="match status" value="1"/>
</dbReference>
<evidence type="ECO:0000256" key="5">
    <source>
        <dbReference type="ARBA" id="ARBA00023136"/>
    </source>
</evidence>
<feature type="transmembrane region" description="Helical" evidence="6">
    <location>
        <begin position="929"/>
        <end position="951"/>
    </location>
</feature>
<dbReference type="Gene3D" id="1.10.4160.10">
    <property type="entry name" value="Hydantoin permease"/>
    <property type="match status" value="1"/>
</dbReference>
<proteinExistence type="inferred from homology"/>
<gene>
    <name evidence="8" type="ORF">ACET3X_003267</name>
</gene>
<dbReference type="InterPro" id="IPR042099">
    <property type="entry name" value="ANL_N_sf"/>
</dbReference>
<reference evidence="8 9" key="1">
    <citation type="submission" date="2024-09" db="EMBL/GenBank/DDBJ databases">
        <title>T2T genomes of carrot and Alternaria dauci and their utility for understanding host-pathogen interaction during carrot leaf blight disease.</title>
        <authorList>
            <person name="Liu W."/>
            <person name="Xu S."/>
            <person name="Ou C."/>
            <person name="Liu X."/>
            <person name="Zhuang F."/>
            <person name="Deng X.W."/>
        </authorList>
    </citation>
    <scope>NUCLEOTIDE SEQUENCE [LARGE SCALE GENOMIC DNA]</scope>
    <source>
        <strain evidence="8 9">A2016</strain>
    </source>
</reference>
<dbReference type="Pfam" id="PF02133">
    <property type="entry name" value="Transp_cyt_pur"/>
    <property type="match status" value="1"/>
</dbReference>
<dbReference type="InterPro" id="IPR000873">
    <property type="entry name" value="AMP-dep_synth/lig_dom"/>
</dbReference>
<dbReference type="CDD" id="cd11482">
    <property type="entry name" value="SLC-NCS1sbd_NRT1-like"/>
    <property type="match status" value="1"/>
</dbReference>
<evidence type="ECO:0000256" key="6">
    <source>
        <dbReference type="SAM" id="Phobius"/>
    </source>
</evidence>
<dbReference type="Gene3D" id="3.40.50.12780">
    <property type="entry name" value="N-terminal domain of ligase-like"/>
    <property type="match status" value="1"/>
</dbReference>
<feature type="transmembrane region" description="Helical" evidence="6">
    <location>
        <begin position="760"/>
        <end position="781"/>
    </location>
</feature>
<dbReference type="NCBIfam" id="TIGR00800">
    <property type="entry name" value="ncs1"/>
    <property type="match status" value="1"/>
</dbReference>
<feature type="transmembrane region" description="Helical" evidence="6">
    <location>
        <begin position="1034"/>
        <end position="1056"/>
    </location>
</feature>
<feature type="transmembrane region" description="Helical" evidence="6">
    <location>
        <begin position="677"/>
        <end position="698"/>
    </location>
</feature>
<evidence type="ECO:0000256" key="1">
    <source>
        <dbReference type="ARBA" id="ARBA00004141"/>
    </source>
</evidence>
<comment type="similarity">
    <text evidence="2">Belongs to the purine-cytosine permease (2.A.39) family.</text>
</comment>
<dbReference type="Proteomes" id="UP001578633">
    <property type="component" value="Chromosome 2"/>
</dbReference>
<feature type="transmembrane region" description="Helical" evidence="6">
    <location>
        <begin position="885"/>
        <end position="908"/>
    </location>
</feature>
<evidence type="ECO:0000256" key="3">
    <source>
        <dbReference type="ARBA" id="ARBA00022692"/>
    </source>
</evidence>
<feature type="transmembrane region" description="Helical" evidence="6">
    <location>
        <begin position="840"/>
        <end position="865"/>
    </location>
</feature>
<evidence type="ECO:0000256" key="4">
    <source>
        <dbReference type="ARBA" id="ARBA00022989"/>
    </source>
</evidence>
<dbReference type="InterPro" id="IPR012681">
    <property type="entry name" value="NCS1"/>
</dbReference>
<feature type="transmembrane region" description="Helical" evidence="6">
    <location>
        <begin position="996"/>
        <end position="1014"/>
    </location>
</feature>
<keyword evidence="4 6" id="KW-1133">Transmembrane helix</keyword>
<feature type="domain" description="AMP-dependent synthetase/ligase" evidence="7">
    <location>
        <begin position="144"/>
        <end position="229"/>
    </location>
</feature>
<protein>
    <recommendedName>
        <fullName evidence="7">AMP-dependent synthetase/ligase domain-containing protein</fullName>
    </recommendedName>
</protein>
<keyword evidence="9" id="KW-1185">Reference proteome</keyword>
<dbReference type="InterPro" id="IPR045225">
    <property type="entry name" value="Uracil/uridine/allantoin_perm"/>
</dbReference>
<evidence type="ECO:0000313" key="9">
    <source>
        <dbReference type="Proteomes" id="UP001578633"/>
    </source>
</evidence>
<comment type="caution">
    <text evidence="8">The sequence shown here is derived from an EMBL/GenBank/DDBJ whole genome shotgun (WGS) entry which is preliminary data.</text>
</comment>
<comment type="subcellular location">
    <subcellularLocation>
        <location evidence="1">Membrane</location>
        <topology evidence="1">Multi-pass membrane protein</topology>
    </subcellularLocation>
</comment>
<feature type="transmembrane region" description="Helical" evidence="6">
    <location>
        <begin position="644"/>
        <end position="665"/>
    </location>
</feature>
<sequence>MAGLIEQLDGSISDILAAWNIYTTLIAFSIVGFLAFIIYDSADADTHPLLLARQAVASYVRQPGESAIFRSPETPHGYPLRTGLAVRPPGAPMYSAGKDGDLRDIWRRVIGEIPLDKGAKSSGTANIMTVFGKEGVTEHKVEDVTKEIAILGKHLQERSAKRVAIYLPNSLEFLAALFAGAFYGFTPILIPYNQPHQTLVELLRQTGADALIAEAGSVPLSEVGQGVSSLRSVIWTVEKTSRHMDWSEVPEGVGGKIDVAVWHELVQEHKNAPTALPSASEKAPGVVFLWQEAVGKPAEIVEFTQQNLTAAIGALITSLPASQRLNPSDTFLPADAFTHSYCLCLTLAALFSHATVIIQSVAGPGVDLELATRSIAPTVTVISAETAAKLHNTTKTSITGGPQKLAHYLETRMLTAGRLPTDSLFTKLNAPTRAAIGTAPGKLRLVFVSERQGLNTPPLSSHDLSDLRIFTKARVVYALTTAKVAGAVAQTNIYDYRRGETPSNKHSHFGVPLSCVEIKLKDTPQHKTTDEQIAGELVVTGSSVVGGEAHLGVNATIRDDHTLMPFIEKPHWTLRVEQPESTFAQGNSRWTNKDLDPVPRHARKWGVTSFISYWVSDAFNAATWQFASSIIAIGLTWRESLGIVALAFFIISFVIALNGAIGVLHHVPFPVIARASWGFWGSYIAIISRAILAVFWFAIQNMNGANSVRVMIGAIWPSFLTLHNGIPESQGIDTATMISFFIFWLGSLPFLVMHPNELRWLFMAKSIIVPIAWIAILIWAFVSTDGGGDMWDQKATLTGSAYSWGFLSSLTSVIGNYATLSVNQSDFSRYSRVSVKWQCIYVPFLPIVFTFIAFIGVAATSAGAVKYGTVEWDPMALISHWDNRAARFFAAFSFALAALGVNISANSLSAANDLTALFPRYINIRRGQLLCAVLCWALVPWKILASAGSFLNFMSAYAIFLGPIAAIMVVDFWVVHRAKYDTLALYQYHGIYRYTAGCNWRAIVAFLVGVAPNMPGFIQSINPAIDAGVGARPYSFGWLLGFTATALVYAVLEMFVAPPTETFIDRAVYPDEIYDESGVVDEGLSVGSGEDNRAEKTGWKAKMSRIL</sequence>
<accession>A0ABR3URY2</accession>
<name>A0ABR3URY2_9PLEO</name>
<dbReference type="RefSeq" id="XP_069309814.1">
    <property type="nucleotide sequence ID" value="XM_069448523.1"/>
</dbReference>
<evidence type="ECO:0000256" key="2">
    <source>
        <dbReference type="ARBA" id="ARBA00008974"/>
    </source>
</evidence>
<dbReference type="PANTHER" id="PTHR30618:SF0">
    <property type="entry name" value="PURINE-URACIL PERMEASE NCS1"/>
    <property type="match status" value="1"/>
</dbReference>
<feature type="transmembrane region" description="Helical" evidence="6">
    <location>
        <begin position="19"/>
        <end position="39"/>
    </location>
</feature>
<keyword evidence="3 6" id="KW-0812">Transmembrane</keyword>
<dbReference type="GeneID" id="96083589"/>
<dbReference type="Pfam" id="PF00501">
    <property type="entry name" value="AMP-binding"/>
    <property type="match status" value="1"/>
</dbReference>
<keyword evidence="5 6" id="KW-0472">Membrane</keyword>
<feature type="transmembrane region" description="Helical" evidence="6">
    <location>
        <begin position="957"/>
        <end position="975"/>
    </location>
</feature>
<dbReference type="InterPro" id="IPR001248">
    <property type="entry name" value="Pur-cyt_permease"/>
</dbReference>
<evidence type="ECO:0000313" key="8">
    <source>
        <dbReference type="EMBL" id="KAL1799230.1"/>
    </source>
</evidence>
<evidence type="ECO:0000259" key="7">
    <source>
        <dbReference type="Pfam" id="PF00501"/>
    </source>
</evidence>
<dbReference type="EMBL" id="JBHGVX010000002">
    <property type="protein sequence ID" value="KAL1799230.1"/>
    <property type="molecule type" value="Genomic_DNA"/>
</dbReference>
<feature type="transmembrane region" description="Helical" evidence="6">
    <location>
        <begin position="801"/>
        <end position="820"/>
    </location>
</feature>